<evidence type="ECO:0000313" key="3">
    <source>
        <dbReference type="Proteomes" id="UP000735302"/>
    </source>
</evidence>
<feature type="region of interest" description="Disordered" evidence="1">
    <location>
        <begin position="467"/>
        <end position="513"/>
    </location>
</feature>
<feature type="region of interest" description="Disordered" evidence="1">
    <location>
        <begin position="718"/>
        <end position="800"/>
    </location>
</feature>
<feature type="compositionally biased region" description="Basic and acidic residues" evidence="1">
    <location>
        <begin position="678"/>
        <end position="691"/>
    </location>
</feature>
<sequence>MIHSAYETGHMHYQANNSAANDDEDNEQKDAMQGQHNASISADPQTALGQAIRDGSAERVVCLLSHPQVSLNHRDVMHDLQTPLMQLCHAQLKPTTPSQWDHQEVAQDENGNRSSESIRAVPHKNLHGSATNTTALSTASSPIKQVLEAVECYHLLNPPGTPRRHEPLHLDQQDAFGRTLAMHACVSHNLALLHWALSLDCSLLAADREGRNLLHYAACSGSDPVIDLALTHPGALKALQTLDYQGYSPLDMARQRKFSGAVKRLGAALRAQNHQQDSTAISALAPRPEAQSGSRKLPAHGSGPSSSHSYLAKESRIPLRDSYAYSSGTDLGAQEGQLGEGTLQSSSTTLGHLRQVRAHVRSVPSPRGILQHYDSDLSSAETSQQQIGTLNPVNTSPHRKLLTADLAKGALKEKENSTSSHINNGQSHFLSPKTPSPTNNLSDVSHSPGFHDLQKINKPLAGIPARAATQHPQNGADRLSKSVASGQSPVHRSEGVSPSIGTSPTLSPQHEVTKQTGTSAFGHLGNNINILSCDQTSGVLLSPLRSSENHVQTSTVSRNMKKQTISTSKMVANTIPQVYITAPAHHAEPRLNGLLPKRQQQIIEQNSVIRQSVKNAVPDGSKRTESSETYTFEEEFVLDTPSSHGGSNERISRNRPSEQDKDNTNCSSRDSLPSPSHEQVHRESVSLPDLRDMTGQLVTTREVSPIFQQSTTCWAVRTRHRGDGKDNNIQETDQRPRHDKDLVSDEQRRDGNSGKRPMKLKVGSKQPAHANSNRDARGSPCLTDMEGGLPIINTSASERD</sequence>
<evidence type="ECO:0000313" key="2">
    <source>
        <dbReference type="EMBL" id="GFO46685.1"/>
    </source>
</evidence>
<feature type="compositionally biased region" description="Polar residues" evidence="1">
    <location>
        <begin position="417"/>
        <end position="429"/>
    </location>
</feature>
<dbReference type="Proteomes" id="UP000735302">
    <property type="component" value="Unassembled WGS sequence"/>
</dbReference>
<feature type="region of interest" description="Disordered" evidence="1">
    <location>
        <begin position="328"/>
        <end position="350"/>
    </location>
</feature>
<dbReference type="Gene3D" id="1.25.40.20">
    <property type="entry name" value="Ankyrin repeat-containing domain"/>
    <property type="match status" value="1"/>
</dbReference>
<feature type="compositionally biased region" description="Polar residues" evidence="1">
    <location>
        <begin position="436"/>
        <end position="445"/>
    </location>
</feature>
<protein>
    <submittedName>
        <fullName evidence="2">85 kDa calcium-independent phospholipase a2</fullName>
    </submittedName>
</protein>
<feature type="region of interest" description="Disordered" evidence="1">
    <location>
        <begin position="410"/>
        <end position="454"/>
    </location>
</feature>
<feature type="region of interest" description="Disordered" evidence="1">
    <location>
        <begin position="273"/>
        <end position="311"/>
    </location>
</feature>
<feature type="compositionally biased region" description="Polar residues" evidence="1">
    <location>
        <begin position="34"/>
        <end position="43"/>
    </location>
</feature>
<organism evidence="2 3">
    <name type="scientific">Plakobranchus ocellatus</name>
    <dbReference type="NCBI Taxonomy" id="259542"/>
    <lineage>
        <taxon>Eukaryota</taxon>
        <taxon>Metazoa</taxon>
        <taxon>Spiralia</taxon>
        <taxon>Lophotrochozoa</taxon>
        <taxon>Mollusca</taxon>
        <taxon>Gastropoda</taxon>
        <taxon>Heterobranchia</taxon>
        <taxon>Euthyneura</taxon>
        <taxon>Panpulmonata</taxon>
        <taxon>Sacoglossa</taxon>
        <taxon>Placobranchoidea</taxon>
        <taxon>Plakobranchidae</taxon>
        <taxon>Plakobranchus</taxon>
    </lineage>
</organism>
<feature type="compositionally biased region" description="Basic and acidic residues" evidence="1">
    <location>
        <begin position="721"/>
        <end position="753"/>
    </location>
</feature>
<feature type="compositionally biased region" description="Basic and acidic residues" evidence="1">
    <location>
        <begin position="650"/>
        <end position="663"/>
    </location>
</feature>
<dbReference type="InterPro" id="IPR036770">
    <property type="entry name" value="Ankyrin_rpt-contain_sf"/>
</dbReference>
<evidence type="ECO:0000256" key="1">
    <source>
        <dbReference type="SAM" id="MobiDB-lite"/>
    </source>
</evidence>
<feature type="compositionally biased region" description="Low complexity" evidence="1">
    <location>
        <begin position="299"/>
        <end position="310"/>
    </location>
</feature>
<reference evidence="2 3" key="1">
    <citation type="journal article" date="2021" name="Elife">
        <title>Chloroplast acquisition without the gene transfer in kleptoplastic sea slugs, Plakobranchus ocellatus.</title>
        <authorList>
            <person name="Maeda T."/>
            <person name="Takahashi S."/>
            <person name="Yoshida T."/>
            <person name="Shimamura S."/>
            <person name="Takaki Y."/>
            <person name="Nagai Y."/>
            <person name="Toyoda A."/>
            <person name="Suzuki Y."/>
            <person name="Arimoto A."/>
            <person name="Ishii H."/>
            <person name="Satoh N."/>
            <person name="Nishiyama T."/>
            <person name="Hasebe M."/>
            <person name="Maruyama T."/>
            <person name="Minagawa J."/>
            <person name="Obokata J."/>
            <person name="Shigenobu S."/>
        </authorList>
    </citation>
    <scope>NUCLEOTIDE SEQUENCE [LARGE SCALE GENOMIC DNA]</scope>
</reference>
<dbReference type="SUPFAM" id="SSF48403">
    <property type="entry name" value="Ankyrin repeat"/>
    <property type="match status" value="1"/>
</dbReference>
<feature type="region of interest" description="Disordered" evidence="1">
    <location>
        <begin position="614"/>
        <end position="691"/>
    </location>
</feature>
<dbReference type="AlphaFoldDB" id="A0AAV4DRT5"/>
<keyword evidence="3" id="KW-1185">Reference proteome</keyword>
<dbReference type="EMBL" id="BLXT01008205">
    <property type="protein sequence ID" value="GFO46685.1"/>
    <property type="molecule type" value="Genomic_DNA"/>
</dbReference>
<feature type="compositionally biased region" description="Polar residues" evidence="1">
    <location>
        <begin position="664"/>
        <end position="677"/>
    </location>
</feature>
<feature type="region of interest" description="Disordered" evidence="1">
    <location>
        <begin position="95"/>
        <end position="133"/>
    </location>
</feature>
<proteinExistence type="predicted"/>
<feature type="region of interest" description="Disordered" evidence="1">
    <location>
        <begin position="16"/>
        <end position="43"/>
    </location>
</feature>
<comment type="caution">
    <text evidence="2">The sequence shown here is derived from an EMBL/GenBank/DDBJ whole genome shotgun (WGS) entry which is preliminary data.</text>
</comment>
<feature type="compositionally biased region" description="Polar residues" evidence="1">
    <location>
        <begin position="499"/>
        <end position="513"/>
    </location>
</feature>
<gene>
    <name evidence="2" type="ORF">PoB_007319000</name>
</gene>
<accession>A0AAV4DRT5</accession>
<name>A0AAV4DRT5_9GAST</name>